<sequence>MAIRSTKRHRKEEIASRFHNCPVIGLISVGWLRKLAMMITCPALTFPAVTRPALHSGKCGCRNIGMGDITEWTAQSDSQEFI</sequence>
<keyword evidence="2" id="KW-1185">Reference proteome</keyword>
<dbReference type="Proteomes" id="UP001519460">
    <property type="component" value="Unassembled WGS sequence"/>
</dbReference>
<gene>
    <name evidence="1" type="ORF">BaRGS_00033640</name>
</gene>
<dbReference type="AlphaFoldDB" id="A0ABD0JJC6"/>
<organism evidence="1 2">
    <name type="scientific">Batillaria attramentaria</name>
    <dbReference type="NCBI Taxonomy" id="370345"/>
    <lineage>
        <taxon>Eukaryota</taxon>
        <taxon>Metazoa</taxon>
        <taxon>Spiralia</taxon>
        <taxon>Lophotrochozoa</taxon>
        <taxon>Mollusca</taxon>
        <taxon>Gastropoda</taxon>
        <taxon>Caenogastropoda</taxon>
        <taxon>Sorbeoconcha</taxon>
        <taxon>Cerithioidea</taxon>
        <taxon>Batillariidae</taxon>
        <taxon>Batillaria</taxon>
    </lineage>
</organism>
<protein>
    <submittedName>
        <fullName evidence="1">Uncharacterized protein</fullName>
    </submittedName>
</protein>
<comment type="caution">
    <text evidence="1">The sequence shown here is derived from an EMBL/GenBank/DDBJ whole genome shotgun (WGS) entry which is preliminary data.</text>
</comment>
<evidence type="ECO:0000313" key="1">
    <source>
        <dbReference type="EMBL" id="KAK7475088.1"/>
    </source>
</evidence>
<accession>A0ABD0JJC6</accession>
<evidence type="ECO:0000313" key="2">
    <source>
        <dbReference type="Proteomes" id="UP001519460"/>
    </source>
</evidence>
<name>A0ABD0JJC6_9CAEN</name>
<dbReference type="EMBL" id="JACVVK020000415">
    <property type="protein sequence ID" value="KAK7475088.1"/>
    <property type="molecule type" value="Genomic_DNA"/>
</dbReference>
<reference evidence="1 2" key="1">
    <citation type="journal article" date="2023" name="Sci. Data">
        <title>Genome assembly of the Korean intertidal mud-creeper Batillaria attramentaria.</title>
        <authorList>
            <person name="Patra A.K."/>
            <person name="Ho P.T."/>
            <person name="Jun S."/>
            <person name="Lee S.J."/>
            <person name="Kim Y."/>
            <person name="Won Y.J."/>
        </authorList>
    </citation>
    <scope>NUCLEOTIDE SEQUENCE [LARGE SCALE GENOMIC DNA]</scope>
    <source>
        <strain evidence="1">Wonlab-2016</strain>
    </source>
</reference>
<proteinExistence type="predicted"/>